<dbReference type="Proteomes" id="UP000050465">
    <property type="component" value="Unassembled WGS sequence"/>
</dbReference>
<feature type="domain" description="Methyltransferase" evidence="2">
    <location>
        <begin position="80"/>
        <end position="184"/>
    </location>
</feature>
<dbReference type="PATRIC" id="fig|1666911.3.peg.399"/>
<accession>A0A0P7ZN75</accession>
<feature type="region of interest" description="Disordered" evidence="1">
    <location>
        <begin position="1"/>
        <end position="37"/>
    </location>
</feature>
<dbReference type="EMBL" id="LJZR01000021">
    <property type="protein sequence ID" value="KPQ34333.1"/>
    <property type="molecule type" value="Genomic_DNA"/>
</dbReference>
<dbReference type="GO" id="GO:0008168">
    <property type="term" value="F:methyltransferase activity"/>
    <property type="evidence" value="ECO:0007669"/>
    <property type="project" value="UniProtKB-KW"/>
</dbReference>
<dbReference type="AlphaFoldDB" id="A0A0P7ZN75"/>
<keyword evidence="3" id="KW-0489">Methyltransferase</keyword>
<dbReference type="InterPro" id="IPR041698">
    <property type="entry name" value="Methyltransf_25"/>
</dbReference>
<name>A0A0P7ZN75_9CYAN</name>
<dbReference type="STRING" id="1666911.HLUCCA11_15550"/>
<feature type="compositionally biased region" description="Polar residues" evidence="1">
    <location>
        <begin position="1"/>
        <end position="31"/>
    </location>
</feature>
<protein>
    <submittedName>
        <fullName evidence="3">Methyltransferase domain</fullName>
    </submittedName>
</protein>
<proteinExistence type="predicted"/>
<dbReference type="GO" id="GO:0032259">
    <property type="term" value="P:methylation"/>
    <property type="evidence" value="ECO:0007669"/>
    <property type="project" value="UniProtKB-KW"/>
</dbReference>
<comment type="caution">
    <text evidence="3">The sequence shown here is derived from an EMBL/GenBank/DDBJ whole genome shotgun (WGS) entry which is preliminary data.</text>
</comment>
<evidence type="ECO:0000259" key="2">
    <source>
        <dbReference type="Pfam" id="PF13649"/>
    </source>
</evidence>
<dbReference type="Gene3D" id="3.40.50.150">
    <property type="entry name" value="Vaccinia Virus protein VP39"/>
    <property type="match status" value="1"/>
</dbReference>
<dbReference type="InterPro" id="IPR029063">
    <property type="entry name" value="SAM-dependent_MTases_sf"/>
</dbReference>
<dbReference type="SUPFAM" id="SSF53335">
    <property type="entry name" value="S-adenosyl-L-methionine-dependent methyltransferases"/>
    <property type="match status" value="1"/>
</dbReference>
<keyword evidence="3" id="KW-0808">Transferase</keyword>
<evidence type="ECO:0000256" key="1">
    <source>
        <dbReference type="SAM" id="MobiDB-lite"/>
    </source>
</evidence>
<evidence type="ECO:0000313" key="3">
    <source>
        <dbReference type="EMBL" id="KPQ34333.1"/>
    </source>
</evidence>
<sequence length="251" mass="27867">MTLTNPKTNLTASDSNLQQPSLDGQASNQASKPADHHPWTNYYQAVAGRPPRETLLTALNAFDADAKEVAESGPAAKFAVDLGCGNGRDTVELLRRNWLVLAIDGEAEAIAQLQQRQDLDSISLEASKEIPLEASLETRVQRFEALILPANVDLINASFCLPFCSPDQFSTMWNKIVTALKPGGRFCGHLFGDRDSWAVYPNRSHHMRSQIDQLLIPFKVELLDEEEHPGKTALGEEKHWHIYNIVAQRLA</sequence>
<organism evidence="3 4">
    <name type="scientific">Phormidesmis priestleyi Ana</name>
    <dbReference type="NCBI Taxonomy" id="1666911"/>
    <lineage>
        <taxon>Bacteria</taxon>
        <taxon>Bacillati</taxon>
        <taxon>Cyanobacteriota</taxon>
        <taxon>Cyanophyceae</taxon>
        <taxon>Leptolyngbyales</taxon>
        <taxon>Leptolyngbyaceae</taxon>
        <taxon>Phormidesmis</taxon>
    </lineage>
</organism>
<reference evidence="3 4" key="1">
    <citation type="submission" date="2015-09" db="EMBL/GenBank/DDBJ databases">
        <title>Identification and resolution of microdiversity through metagenomic sequencing of parallel consortia.</title>
        <authorList>
            <person name="Nelson W.C."/>
            <person name="Romine M.F."/>
            <person name="Lindemann S.R."/>
        </authorList>
    </citation>
    <scope>NUCLEOTIDE SEQUENCE [LARGE SCALE GENOMIC DNA]</scope>
    <source>
        <strain evidence="3">Ana</strain>
    </source>
</reference>
<gene>
    <name evidence="3" type="ORF">HLUCCA11_15550</name>
</gene>
<dbReference type="Pfam" id="PF13649">
    <property type="entry name" value="Methyltransf_25"/>
    <property type="match status" value="1"/>
</dbReference>
<dbReference type="CDD" id="cd02440">
    <property type="entry name" value="AdoMet_MTases"/>
    <property type="match status" value="1"/>
</dbReference>
<evidence type="ECO:0000313" key="4">
    <source>
        <dbReference type="Proteomes" id="UP000050465"/>
    </source>
</evidence>